<feature type="compositionally biased region" description="Low complexity" evidence="1">
    <location>
        <begin position="68"/>
        <end position="84"/>
    </location>
</feature>
<accession>A0A1I8FRJ9</accession>
<evidence type="ECO:0000256" key="1">
    <source>
        <dbReference type="SAM" id="MobiDB-lite"/>
    </source>
</evidence>
<keyword evidence="2" id="KW-1185">Reference proteome</keyword>
<dbReference type="AlphaFoldDB" id="A0A1I8FRJ9"/>
<evidence type="ECO:0000313" key="3">
    <source>
        <dbReference type="WBParaSite" id="maker-unitig_44463-snap-gene-0.2-mRNA-1"/>
    </source>
</evidence>
<dbReference type="Proteomes" id="UP000095280">
    <property type="component" value="Unplaced"/>
</dbReference>
<dbReference type="WBParaSite" id="maker-unitig_44463-snap-gene-0.2-mRNA-1">
    <property type="protein sequence ID" value="maker-unitig_44463-snap-gene-0.2-mRNA-1"/>
    <property type="gene ID" value="maker-unitig_44463-snap-gene-0.2"/>
</dbReference>
<protein>
    <submittedName>
        <fullName evidence="3">Os01g0772700 protein</fullName>
    </submittedName>
</protein>
<feature type="region of interest" description="Disordered" evidence="1">
    <location>
        <begin position="32"/>
        <end position="105"/>
    </location>
</feature>
<feature type="compositionally biased region" description="Basic residues" evidence="1">
    <location>
        <begin position="163"/>
        <end position="173"/>
    </location>
</feature>
<sequence length="173" mass="17784">LSAVLSANQCCFPISTPLTSDTGDDSVRCHRVAPASGSAPPTRGKFQQMEDEDAYKAMNDEEAEESELAAGSAGAAAAAVGSSAKPDYGPLGTQPSQSQPSRQGYRVRRVVAVAEANSSRTSIARVQLAAAPLAVGPVGADFGEGLGGEIWHSSDGRRAGSVTRHHLRPAAQP</sequence>
<name>A0A1I8FRJ9_9PLAT</name>
<organism evidence="2 3">
    <name type="scientific">Macrostomum lignano</name>
    <dbReference type="NCBI Taxonomy" id="282301"/>
    <lineage>
        <taxon>Eukaryota</taxon>
        <taxon>Metazoa</taxon>
        <taxon>Spiralia</taxon>
        <taxon>Lophotrochozoa</taxon>
        <taxon>Platyhelminthes</taxon>
        <taxon>Rhabditophora</taxon>
        <taxon>Macrostomorpha</taxon>
        <taxon>Macrostomida</taxon>
        <taxon>Macrostomidae</taxon>
        <taxon>Macrostomum</taxon>
    </lineage>
</organism>
<feature type="region of interest" description="Disordered" evidence="1">
    <location>
        <begin position="151"/>
        <end position="173"/>
    </location>
</feature>
<evidence type="ECO:0000313" key="2">
    <source>
        <dbReference type="Proteomes" id="UP000095280"/>
    </source>
</evidence>
<proteinExistence type="predicted"/>
<feature type="compositionally biased region" description="Polar residues" evidence="1">
    <location>
        <begin position="93"/>
        <end position="102"/>
    </location>
</feature>
<reference evidence="3" key="1">
    <citation type="submission" date="2016-11" db="UniProtKB">
        <authorList>
            <consortium name="WormBaseParasite"/>
        </authorList>
    </citation>
    <scope>IDENTIFICATION</scope>
</reference>